<keyword evidence="2" id="KW-1185">Reference proteome</keyword>
<dbReference type="EMBL" id="BGPR01003711">
    <property type="protein sequence ID" value="GBM91507.1"/>
    <property type="molecule type" value="Genomic_DNA"/>
</dbReference>
<evidence type="ECO:0000313" key="2">
    <source>
        <dbReference type="Proteomes" id="UP000499080"/>
    </source>
</evidence>
<protein>
    <submittedName>
        <fullName evidence="1">Uncharacterized protein</fullName>
    </submittedName>
</protein>
<sequence>MNAVSIPGSEELEVLSPSCIEIVQYRVISLNNSTFTGICIGLLDYLHWPLGLHRLASWITWIGLLDNMDSPPGLPGLAFWITWIGLHVQSISPTPCDYLLWGTWKYTAFQTNLATLHKLKDCLHGNYRTRQKR</sequence>
<proteinExistence type="predicted"/>
<name>A0A4Y2JNK2_ARAVE</name>
<dbReference type="Proteomes" id="UP000499080">
    <property type="component" value="Unassembled WGS sequence"/>
</dbReference>
<dbReference type="AlphaFoldDB" id="A0A4Y2JNK2"/>
<evidence type="ECO:0000313" key="1">
    <source>
        <dbReference type="EMBL" id="GBM91507.1"/>
    </source>
</evidence>
<accession>A0A4Y2JNK2</accession>
<organism evidence="1 2">
    <name type="scientific">Araneus ventricosus</name>
    <name type="common">Orbweaver spider</name>
    <name type="synonym">Epeira ventricosa</name>
    <dbReference type="NCBI Taxonomy" id="182803"/>
    <lineage>
        <taxon>Eukaryota</taxon>
        <taxon>Metazoa</taxon>
        <taxon>Ecdysozoa</taxon>
        <taxon>Arthropoda</taxon>
        <taxon>Chelicerata</taxon>
        <taxon>Arachnida</taxon>
        <taxon>Araneae</taxon>
        <taxon>Araneomorphae</taxon>
        <taxon>Entelegynae</taxon>
        <taxon>Araneoidea</taxon>
        <taxon>Araneidae</taxon>
        <taxon>Araneus</taxon>
    </lineage>
</organism>
<reference evidence="1 2" key="1">
    <citation type="journal article" date="2019" name="Sci. Rep.">
        <title>Orb-weaving spider Araneus ventricosus genome elucidates the spidroin gene catalogue.</title>
        <authorList>
            <person name="Kono N."/>
            <person name="Nakamura H."/>
            <person name="Ohtoshi R."/>
            <person name="Moran D.A.P."/>
            <person name="Shinohara A."/>
            <person name="Yoshida Y."/>
            <person name="Fujiwara M."/>
            <person name="Mori M."/>
            <person name="Tomita M."/>
            <person name="Arakawa K."/>
        </authorList>
    </citation>
    <scope>NUCLEOTIDE SEQUENCE [LARGE SCALE GENOMIC DNA]</scope>
</reference>
<comment type="caution">
    <text evidence="1">The sequence shown here is derived from an EMBL/GenBank/DDBJ whole genome shotgun (WGS) entry which is preliminary data.</text>
</comment>
<gene>
    <name evidence="1" type="ORF">AVEN_118225_1</name>
</gene>